<evidence type="ECO:0000256" key="2">
    <source>
        <dbReference type="ARBA" id="ARBA00022688"/>
    </source>
</evidence>
<comment type="cofactor">
    <cofactor evidence="8">
        <name>Fe cation</name>
        <dbReference type="ChEBI" id="CHEBI:24875"/>
    </cofactor>
    <text evidence="8">Binds 2 iron ions per subunit.</text>
</comment>
<dbReference type="InterPro" id="IPR012347">
    <property type="entry name" value="Ferritin-like"/>
</dbReference>
<evidence type="ECO:0000256" key="8">
    <source>
        <dbReference type="HAMAP-Rule" id="MF_01658"/>
    </source>
</evidence>
<comment type="function">
    <text evidence="8">Catalyzes the hydroxylation of 2-nonaprenyl-3-methyl-6-methoxy-1,4-benzoquinol during ubiquinone biosynthesis.</text>
</comment>
<dbReference type="InterPro" id="IPR009078">
    <property type="entry name" value="Ferritin-like_SF"/>
</dbReference>
<keyword evidence="3 8" id="KW-0479">Metal-binding</keyword>
<dbReference type="Proteomes" id="UP000189818">
    <property type="component" value="Unassembled WGS sequence"/>
</dbReference>
<evidence type="ECO:0000256" key="5">
    <source>
        <dbReference type="ARBA" id="ARBA00023004"/>
    </source>
</evidence>
<name>A0A1T5E3A4_9SPHN</name>
<accession>A0A1T5E3A4</accession>
<evidence type="ECO:0000256" key="4">
    <source>
        <dbReference type="ARBA" id="ARBA00023002"/>
    </source>
</evidence>
<feature type="binding site" evidence="8">
    <location>
        <position position="74"/>
    </location>
    <ligand>
        <name>Fe cation</name>
        <dbReference type="ChEBI" id="CHEBI:24875"/>
        <label>1</label>
    </ligand>
</feature>
<keyword evidence="7 8" id="KW-0472">Membrane</keyword>
<feature type="binding site" evidence="8">
    <location>
        <position position="126"/>
    </location>
    <ligand>
        <name>Fe cation</name>
        <dbReference type="ChEBI" id="CHEBI:24875"/>
        <label>2</label>
    </ligand>
</feature>
<dbReference type="AlphaFoldDB" id="A0A1T5E3A4"/>
<feature type="binding site" evidence="8">
    <location>
        <position position="158"/>
    </location>
    <ligand>
        <name>Fe cation</name>
        <dbReference type="ChEBI" id="CHEBI:24875"/>
        <label>1</label>
    </ligand>
</feature>
<comment type="similarity">
    <text evidence="8">Belongs to the COQ7 family.</text>
</comment>
<dbReference type="STRING" id="439228.SAMN06295920_106122"/>
<evidence type="ECO:0000256" key="1">
    <source>
        <dbReference type="ARBA" id="ARBA00004749"/>
    </source>
</evidence>
<gene>
    <name evidence="8" type="primary">coq7</name>
    <name evidence="9" type="ORF">SAMN06295920_106122</name>
</gene>
<comment type="subcellular location">
    <subcellularLocation>
        <location evidence="8">Cell membrane</location>
        <topology evidence="8">Peripheral membrane protein</topology>
    </subcellularLocation>
</comment>
<dbReference type="HAMAP" id="MF_01658">
    <property type="entry name" value="COQ7"/>
    <property type="match status" value="1"/>
</dbReference>
<dbReference type="UniPathway" id="UPA00232"/>
<evidence type="ECO:0000256" key="7">
    <source>
        <dbReference type="ARBA" id="ARBA00023136"/>
    </source>
</evidence>
<protein>
    <recommendedName>
        <fullName evidence="8">3-demethoxyubiquinol 3-hydroxylase</fullName>
        <shortName evidence="8">DMQ hydroxylase</shortName>
        <ecNumber evidence="8">1.14.99.60</ecNumber>
    </recommendedName>
    <alternativeName>
        <fullName evidence="8">2-nonaprenyl-3-methyl-6-methoxy-1,4-benzoquinol hydroxylase</fullName>
    </alternativeName>
</protein>
<feature type="binding site" evidence="8">
    <location>
        <position position="77"/>
    </location>
    <ligand>
        <name>Fe cation</name>
        <dbReference type="ChEBI" id="CHEBI:24875"/>
        <label>1</label>
    </ligand>
</feature>
<keyword evidence="6 8" id="KW-0503">Monooxygenase</keyword>
<keyword evidence="8" id="KW-1003">Cell membrane</keyword>
<feature type="binding site" evidence="8">
    <location>
        <position position="161"/>
    </location>
    <ligand>
        <name>Fe cation</name>
        <dbReference type="ChEBI" id="CHEBI:24875"/>
        <label>2</label>
    </ligand>
</feature>
<evidence type="ECO:0000256" key="6">
    <source>
        <dbReference type="ARBA" id="ARBA00023033"/>
    </source>
</evidence>
<dbReference type="CDD" id="cd01042">
    <property type="entry name" value="DMQH"/>
    <property type="match status" value="1"/>
</dbReference>
<dbReference type="PANTHER" id="PTHR11237:SF4">
    <property type="entry name" value="5-DEMETHOXYUBIQUINONE HYDROXYLASE, MITOCHONDRIAL"/>
    <property type="match status" value="1"/>
</dbReference>
<feature type="binding site" evidence="8">
    <location>
        <position position="43"/>
    </location>
    <ligand>
        <name>Fe cation</name>
        <dbReference type="ChEBI" id="CHEBI:24875"/>
        <label>1</label>
    </ligand>
</feature>
<keyword evidence="10" id="KW-1185">Reference proteome</keyword>
<dbReference type="InterPro" id="IPR011566">
    <property type="entry name" value="Ubq_synth_Coq7"/>
</dbReference>
<dbReference type="GO" id="GO:0006744">
    <property type="term" value="P:ubiquinone biosynthetic process"/>
    <property type="evidence" value="ECO:0007669"/>
    <property type="project" value="UniProtKB-UniRule"/>
</dbReference>
<dbReference type="EMBL" id="FUYM01000006">
    <property type="protein sequence ID" value="SKB78193.1"/>
    <property type="molecule type" value="Genomic_DNA"/>
</dbReference>
<dbReference type="PANTHER" id="PTHR11237">
    <property type="entry name" value="COENZYME Q10 BIOSYNTHESIS PROTEIN 7"/>
    <property type="match status" value="1"/>
</dbReference>
<keyword evidence="9" id="KW-0830">Ubiquinone</keyword>
<dbReference type="Pfam" id="PF03232">
    <property type="entry name" value="COQ7"/>
    <property type="match status" value="1"/>
</dbReference>
<keyword evidence="2 8" id="KW-0831">Ubiquinone biosynthesis</keyword>
<feature type="binding site" evidence="8">
    <location>
        <position position="158"/>
    </location>
    <ligand>
        <name>Fe cation</name>
        <dbReference type="ChEBI" id="CHEBI:24875"/>
        <label>2</label>
    </ligand>
</feature>
<dbReference type="GO" id="GO:0046872">
    <property type="term" value="F:metal ion binding"/>
    <property type="evidence" value="ECO:0007669"/>
    <property type="project" value="UniProtKB-KW"/>
</dbReference>
<evidence type="ECO:0000313" key="9">
    <source>
        <dbReference type="EMBL" id="SKB78193.1"/>
    </source>
</evidence>
<organism evidence="9 10">
    <name type="scientific">Rhizorhabdus histidinilytica</name>
    <dbReference type="NCBI Taxonomy" id="439228"/>
    <lineage>
        <taxon>Bacteria</taxon>
        <taxon>Pseudomonadati</taxon>
        <taxon>Pseudomonadota</taxon>
        <taxon>Alphaproteobacteria</taxon>
        <taxon>Sphingomonadales</taxon>
        <taxon>Sphingomonadaceae</taxon>
        <taxon>Rhizorhabdus</taxon>
    </lineage>
</organism>
<dbReference type="SUPFAM" id="SSF47240">
    <property type="entry name" value="Ferritin-like"/>
    <property type="match status" value="1"/>
</dbReference>
<keyword evidence="4 8" id="KW-0560">Oxidoreductase</keyword>
<dbReference type="EC" id="1.14.99.60" evidence="8"/>
<proteinExistence type="inferred from homology"/>
<reference evidence="10" key="1">
    <citation type="submission" date="2017-02" db="EMBL/GenBank/DDBJ databases">
        <authorList>
            <person name="Varghese N."/>
            <person name="Submissions S."/>
        </authorList>
    </citation>
    <scope>NUCLEOTIDE SEQUENCE [LARGE SCALE GENOMIC DNA]</scope>
    <source>
        <strain evidence="10">UM2</strain>
    </source>
</reference>
<evidence type="ECO:0000313" key="10">
    <source>
        <dbReference type="Proteomes" id="UP000189818"/>
    </source>
</evidence>
<dbReference type="GO" id="GO:0005886">
    <property type="term" value="C:plasma membrane"/>
    <property type="evidence" value="ECO:0007669"/>
    <property type="project" value="UniProtKB-SubCell"/>
</dbReference>
<feature type="binding site" evidence="8">
    <location>
        <position position="74"/>
    </location>
    <ligand>
        <name>Fe cation</name>
        <dbReference type="ChEBI" id="CHEBI:24875"/>
        <label>2</label>
    </ligand>
</feature>
<sequence>MNADANRRAASSAVANAQQRAASSVVANAQQRAAMLRVDQAGEYGATRIYAGQLAVMGQRSADARAIARMAGQEARHRAVFDRMTAERGVRPTALQPLWNVAGFALGAATALIGPKAAMACTAAIETEIDRHYREQLEQIGDGDPELSATIEEFRAEEVEHRDAAIAAGAEQAPAYPLLSGAIRLGCRIAIGLSRHI</sequence>
<keyword evidence="5 8" id="KW-0408">Iron</keyword>
<comment type="catalytic activity">
    <reaction evidence="8">
        <text>a 5-methoxy-2-methyl-3-(all-trans-polyprenyl)benzene-1,4-diol + AH2 + O2 = a 3-demethylubiquinol + A + H2O</text>
        <dbReference type="Rhea" id="RHEA:50908"/>
        <dbReference type="Rhea" id="RHEA-COMP:10859"/>
        <dbReference type="Rhea" id="RHEA-COMP:10914"/>
        <dbReference type="ChEBI" id="CHEBI:13193"/>
        <dbReference type="ChEBI" id="CHEBI:15377"/>
        <dbReference type="ChEBI" id="CHEBI:15379"/>
        <dbReference type="ChEBI" id="CHEBI:17499"/>
        <dbReference type="ChEBI" id="CHEBI:84167"/>
        <dbReference type="ChEBI" id="CHEBI:84422"/>
        <dbReference type="EC" id="1.14.99.60"/>
    </reaction>
</comment>
<evidence type="ECO:0000256" key="3">
    <source>
        <dbReference type="ARBA" id="ARBA00022723"/>
    </source>
</evidence>
<comment type="pathway">
    <text evidence="1 8">Cofactor biosynthesis; ubiquinone biosynthesis.</text>
</comment>
<dbReference type="GO" id="GO:0008682">
    <property type="term" value="F:3-demethoxyubiquinol 3-hydroxylase activity"/>
    <property type="evidence" value="ECO:0007669"/>
    <property type="project" value="UniProtKB-EC"/>
</dbReference>
<dbReference type="Gene3D" id="1.20.1260.10">
    <property type="match status" value="1"/>
</dbReference>